<dbReference type="Proteomes" id="UP001214576">
    <property type="component" value="Unassembled WGS sequence"/>
</dbReference>
<reference evidence="2" key="1">
    <citation type="submission" date="2022-03" db="EMBL/GenBank/DDBJ databases">
        <title>Genomic analyses of argali, domestic sheep and their hybrids provide insights into chromosomal evolution, heterosis and genetic basis of agronomic traits.</title>
        <authorList>
            <person name="Li M."/>
        </authorList>
    </citation>
    <scope>NUCLEOTIDE SEQUENCE</scope>
    <source>
        <strain evidence="2">CAU-MHL-2022a</strain>
        <tissue evidence="2">Skin</tissue>
    </source>
</reference>
<accession>A0AAD4TP20</accession>
<dbReference type="EMBL" id="JAKZEL010000027">
    <property type="protein sequence ID" value="KAI4529654.1"/>
    <property type="molecule type" value="Genomic_DNA"/>
</dbReference>
<evidence type="ECO:0000256" key="1">
    <source>
        <dbReference type="SAM" id="MobiDB-lite"/>
    </source>
</evidence>
<keyword evidence="3" id="KW-1185">Reference proteome</keyword>
<protein>
    <submittedName>
        <fullName evidence="2">Uncharacterized protein</fullName>
    </submittedName>
</protein>
<feature type="region of interest" description="Disordered" evidence="1">
    <location>
        <begin position="70"/>
        <end position="94"/>
    </location>
</feature>
<evidence type="ECO:0000313" key="2">
    <source>
        <dbReference type="EMBL" id="KAI4529654.1"/>
    </source>
</evidence>
<organism evidence="2 3">
    <name type="scientific">Ovis ammon polii</name>
    <dbReference type="NCBI Taxonomy" id="230172"/>
    <lineage>
        <taxon>Eukaryota</taxon>
        <taxon>Metazoa</taxon>
        <taxon>Chordata</taxon>
        <taxon>Craniata</taxon>
        <taxon>Vertebrata</taxon>
        <taxon>Euteleostomi</taxon>
        <taxon>Mammalia</taxon>
        <taxon>Eutheria</taxon>
        <taxon>Laurasiatheria</taxon>
        <taxon>Artiodactyla</taxon>
        <taxon>Ruminantia</taxon>
        <taxon>Pecora</taxon>
        <taxon>Bovidae</taxon>
        <taxon>Caprinae</taxon>
        <taxon>Ovis</taxon>
    </lineage>
</organism>
<gene>
    <name evidence="2" type="ORF">MG293_020332</name>
</gene>
<name>A0AAD4TP20_OVIAM</name>
<comment type="caution">
    <text evidence="2">The sequence shown here is derived from an EMBL/GenBank/DDBJ whole genome shotgun (WGS) entry which is preliminary data.</text>
</comment>
<feature type="region of interest" description="Disordered" evidence="1">
    <location>
        <begin position="1"/>
        <end position="40"/>
    </location>
</feature>
<proteinExistence type="predicted"/>
<feature type="compositionally biased region" description="Low complexity" evidence="1">
    <location>
        <begin position="72"/>
        <end position="84"/>
    </location>
</feature>
<sequence>MTRSQKALRLERKSPPEKAEEDGCFGSVHEREDSKGEDKEYAEIVRKQVSATKAKAEEDGVKVLAALTGRCTSTSGPSSDSSSDLLYDNFTTMT</sequence>
<feature type="compositionally biased region" description="Basic and acidic residues" evidence="1">
    <location>
        <begin position="8"/>
        <end position="18"/>
    </location>
</feature>
<feature type="compositionally biased region" description="Basic and acidic residues" evidence="1">
    <location>
        <begin position="28"/>
        <end position="40"/>
    </location>
</feature>
<evidence type="ECO:0000313" key="3">
    <source>
        <dbReference type="Proteomes" id="UP001214576"/>
    </source>
</evidence>
<dbReference type="AlphaFoldDB" id="A0AAD4TP20"/>